<dbReference type="AlphaFoldDB" id="A0A0R1N6E5"/>
<protein>
    <submittedName>
        <fullName evidence="1">Uncharacterized protein</fullName>
    </submittedName>
</protein>
<dbReference type="STRING" id="1423792.FD09_GL002574"/>
<dbReference type="RefSeq" id="WP_057819985.1">
    <property type="nucleotide sequence ID" value="NZ_AZEC01000005.1"/>
</dbReference>
<keyword evidence="2" id="KW-1185">Reference proteome</keyword>
<gene>
    <name evidence="1" type="ORF">FD09_GL002574</name>
</gene>
<dbReference type="PATRIC" id="fig|1423792.3.peg.2624"/>
<proteinExistence type="predicted"/>
<organism evidence="1 2">
    <name type="scientific">Schleiferilactobacillus perolens DSM 12744</name>
    <dbReference type="NCBI Taxonomy" id="1423792"/>
    <lineage>
        <taxon>Bacteria</taxon>
        <taxon>Bacillati</taxon>
        <taxon>Bacillota</taxon>
        <taxon>Bacilli</taxon>
        <taxon>Lactobacillales</taxon>
        <taxon>Lactobacillaceae</taxon>
        <taxon>Schleiferilactobacillus</taxon>
    </lineage>
</organism>
<dbReference type="Proteomes" id="UP000051330">
    <property type="component" value="Unassembled WGS sequence"/>
</dbReference>
<comment type="caution">
    <text evidence="1">The sequence shown here is derived from an EMBL/GenBank/DDBJ whole genome shotgun (WGS) entry which is preliminary data.</text>
</comment>
<reference evidence="1 2" key="1">
    <citation type="journal article" date="2015" name="Genome Announc.">
        <title>Expanding the biotechnology potential of lactobacilli through comparative genomics of 213 strains and associated genera.</title>
        <authorList>
            <person name="Sun Z."/>
            <person name="Harris H.M."/>
            <person name="McCann A."/>
            <person name="Guo C."/>
            <person name="Argimon S."/>
            <person name="Zhang W."/>
            <person name="Yang X."/>
            <person name="Jeffery I.B."/>
            <person name="Cooney J.C."/>
            <person name="Kagawa T.F."/>
            <person name="Liu W."/>
            <person name="Song Y."/>
            <person name="Salvetti E."/>
            <person name="Wrobel A."/>
            <person name="Rasinkangas P."/>
            <person name="Parkhill J."/>
            <person name="Rea M.C."/>
            <person name="O'Sullivan O."/>
            <person name="Ritari J."/>
            <person name="Douillard F.P."/>
            <person name="Paul Ross R."/>
            <person name="Yang R."/>
            <person name="Briner A.E."/>
            <person name="Felis G.E."/>
            <person name="de Vos W.M."/>
            <person name="Barrangou R."/>
            <person name="Klaenhammer T.R."/>
            <person name="Caufield P.W."/>
            <person name="Cui Y."/>
            <person name="Zhang H."/>
            <person name="O'Toole P.W."/>
        </authorList>
    </citation>
    <scope>NUCLEOTIDE SEQUENCE [LARGE SCALE GENOMIC DNA]</scope>
    <source>
        <strain evidence="1 2">DSM 12744</strain>
    </source>
</reference>
<accession>A0A0R1N6E5</accession>
<name>A0A0R1N6E5_9LACO</name>
<evidence type="ECO:0000313" key="1">
    <source>
        <dbReference type="EMBL" id="KRL13034.1"/>
    </source>
</evidence>
<evidence type="ECO:0000313" key="2">
    <source>
        <dbReference type="Proteomes" id="UP000051330"/>
    </source>
</evidence>
<sequence>MKQNKELNALLDEIASTLQEQFDLGKDWERANYLQPVKGAPSIAMTDKRLRQDSARRDANSNINGVYADWRPRLEQLIKGGEAN</sequence>
<dbReference type="EMBL" id="AZEC01000005">
    <property type="protein sequence ID" value="KRL13034.1"/>
    <property type="molecule type" value="Genomic_DNA"/>
</dbReference>